<reference evidence="3" key="3">
    <citation type="journal article" date="2018" name="BMC Genomics">
        <title>Whole genome sequencing and function prediction of 133 gut anaerobes isolated from chicken caecum in pure cultures.</title>
        <authorList>
            <person name="Medvecky M."/>
            <person name="Cejkova D."/>
            <person name="Polansky O."/>
            <person name="Karasova D."/>
            <person name="Kubasova T."/>
            <person name="Cizek A."/>
            <person name="Rychlik I."/>
        </authorList>
    </citation>
    <scope>NUCLEOTIDE SEQUENCE</scope>
    <source>
        <strain evidence="3">An67</strain>
    </source>
</reference>
<accession>A0A174JIU9</accession>
<evidence type="ECO:0000313" key="5">
    <source>
        <dbReference type="Proteomes" id="UP000196329"/>
    </source>
</evidence>
<dbReference type="AlphaFoldDB" id="A0A174JIU9"/>
<dbReference type="InterPro" id="IPR001173">
    <property type="entry name" value="Glyco_trans_2-like"/>
</dbReference>
<name>A0A174JIU9_BACUN</name>
<evidence type="ECO:0000313" key="4">
    <source>
        <dbReference type="Proteomes" id="UP000095766"/>
    </source>
</evidence>
<dbReference type="Proteomes" id="UP000196329">
    <property type="component" value="Unassembled WGS sequence"/>
</dbReference>
<dbReference type="InterPro" id="IPR029044">
    <property type="entry name" value="Nucleotide-diphossugar_trans"/>
</dbReference>
<dbReference type="RefSeq" id="WP_057252517.1">
    <property type="nucleotide sequence ID" value="NZ_CAXTFW010000035.1"/>
</dbReference>
<evidence type="ECO:0000259" key="1">
    <source>
        <dbReference type="Pfam" id="PF00535"/>
    </source>
</evidence>
<dbReference type="FunFam" id="3.90.550.10:FF:000130">
    <property type="entry name" value="Family 2 glycosyl transferase"/>
    <property type="match status" value="1"/>
</dbReference>
<gene>
    <name evidence="2" type="primary">spsA</name>
    <name evidence="3" type="ORF">B5G17_07275</name>
    <name evidence="2" type="ORF">ERS852510_00574</name>
</gene>
<dbReference type="PANTHER" id="PTHR22916">
    <property type="entry name" value="GLYCOSYLTRANSFERASE"/>
    <property type="match status" value="1"/>
</dbReference>
<dbReference type="GO" id="GO:0016758">
    <property type="term" value="F:hexosyltransferase activity"/>
    <property type="evidence" value="ECO:0007669"/>
    <property type="project" value="UniProtKB-ARBA"/>
</dbReference>
<dbReference type="SUPFAM" id="SSF53448">
    <property type="entry name" value="Nucleotide-diphospho-sugar transferases"/>
    <property type="match status" value="1"/>
</dbReference>
<sequence length="250" mass="28762">MIEGLVSIIMPSYNAARFIGESINSVFLQTYSNWELLIVDDCSKDNSVRIVRKFADIDRRVRIFPLEKNVGAAAARNIAIGQAKGQYIAFLDSDDVWNEDKLERQLAFMKQNSYAFTFSDYYVMEEDGKRTGKIIRTPASLTYHQYLRNTIIGCLTVMIDREQTGDFRMPLIKSSHDMALWLLIMKRGFKAYGLKEALAGYRLVSTSNTAKKWKAAKDVWKVYRRIENLPLIYAAFCFCGYAMHAVIKRI</sequence>
<dbReference type="Pfam" id="PF00535">
    <property type="entry name" value="Glycos_transf_2"/>
    <property type="match status" value="1"/>
</dbReference>
<dbReference type="EMBL" id="NFHS01000003">
    <property type="protein sequence ID" value="OUN55507.1"/>
    <property type="molecule type" value="Genomic_DNA"/>
</dbReference>
<reference evidence="5" key="2">
    <citation type="submission" date="2017-04" db="EMBL/GenBank/DDBJ databases">
        <title>Function of individual gut microbiota members based on whole genome sequencing of pure cultures obtained from chicken caecum.</title>
        <authorList>
            <person name="Medvecky M."/>
            <person name="Cejkova D."/>
            <person name="Polansky O."/>
            <person name="Karasova D."/>
            <person name="Kubasova T."/>
            <person name="Cizek A."/>
            <person name="Rychlik I."/>
        </authorList>
    </citation>
    <scope>NUCLEOTIDE SEQUENCE [LARGE SCALE GENOMIC DNA]</scope>
    <source>
        <strain evidence="5">An67</strain>
    </source>
</reference>
<dbReference type="PANTHER" id="PTHR22916:SF3">
    <property type="entry name" value="UDP-GLCNAC:BETAGAL BETA-1,3-N-ACETYLGLUCOSAMINYLTRANSFERASE-LIKE PROTEIN 1"/>
    <property type="match status" value="1"/>
</dbReference>
<dbReference type="EMBL" id="CZAO01000002">
    <property type="protein sequence ID" value="CUO98126.1"/>
    <property type="molecule type" value="Genomic_DNA"/>
</dbReference>
<dbReference type="Gene3D" id="3.90.550.10">
    <property type="entry name" value="Spore Coat Polysaccharide Biosynthesis Protein SpsA, Chain A"/>
    <property type="match status" value="1"/>
</dbReference>
<evidence type="ECO:0000313" key="3">
    <source>
        <dbReference type="EMBL" id="OUN55507.1"/>
    </source>
</evidence>
<protein>
    <submittedName>
        <fullName evidence="3">Glycosyl transferase</fullName>
    </submittedName>
    <submittedName>
        <fullName evidence="2">Putative glycosyltransferase protein</fullName>
    </submittedName>
</protein>
<feature type="domain" description="Glycosyltransferase 2-like" evidence="1">
    <location>
        <begin position="7"/>
        <end position="137"/>
    </location>
</feature>
<proteinExistence type="predicted"/>
<dbReference type="Proteomes" id="UP000095766">
    <property type="component" value="Unassembled WGS sequence"/>
</dbReference>
<organism evidence="2 4">
    <name type="scientific">Bacteroides uniformis</name>
    <dbReference type="NCBI Taxonomy" id="820"/>
    <lineage>
        <taxon>Bacteria</taxon>
        <taxon>Pseudomonadati</taxon>
        <taxon>Bacteroidota</taxon>
        <taxon>Bacteroidia</taxon>
        <taxon>Bacteroidales</taxon>
        <taxon>Bacteroidaceae</taxon>
        <taxon>Bacteroides</taxon>
    </lineage>
</organism>
<reference evidence="2 4" key="1">
    <citation type="submission" date="2015-09" db="EMBL/GenBank/DDBJ databases">
        <authorList>
            <consortium name="Pathogen Informatics"/>
        </authorList>
    </citation>
    <scope>NUCLEOTIDE SEQUENCE [LARGE SCALE GENOMIC DNA]</scope>
    <source>
        <strain evidence="2 4">2789STDY5834898</strain>
    </source>
</reference>
<evidence type="ECO:0000313" key="2">
    <source>
        <dbReference type="EMBL" id="CUO98126.1"/>
    </source>
</evidence>
<keyword evidence="2" id="KW-0808">Transferase</keyword>